<keyword evidence="4" id="KW-1185">Reference proteome</keyword>
<accession>A0A3N4IFL5</accession>
<feature type="domain" description="F-box" evidence="2">
    <location>
        <begin position="62"/>
        <end position="110"/>
    </location>
</feature>
<dbReference type="EMBL" id="ML119656">
    <property type="protein sequence ID" value="RPA84952.1"/>
    <property type="molecule type" value="Genomic_DNA"/>
</dbReference>
<protein>
    <recommendedName>
        <fullName evidence="2">F-box domain-containing protein</fullName>
    </recommendedName>
</protein>
<evidence type="ECO:0000256" key="1">
    <source>
        <dbReference type="SAM" id="MobiDB-lite"/>
    </source>
</evidence>
<dbReference type="PROSITE" id="PS50181">
    <property type="entry name" value="FBOX"/>
    <property type="match status" value="1"/>
</dbReference>
<evidence type="ECO:0000313" key="4">
    <source>
        <dbReference type="Proteomes" id="UP000275078"/>
    </source>
</evidence>
<evidence type="ECO:0000259" key="2">
    <source>
        <dbReference type="PROSITE" id="PS50181"/>
    </source>
</evidence>
<sequence length="749" mass="86219">MASNEGPTRTNLTIRSTPHQHDMTAGTSSTLAASPSQSMADSGQKVDGISIVTANATTNSPASTFLRLPPELHAEIASELPIPDVLPLLRVSRRSNSLYIRRFNEYITELAEFLRPHYRWDVVEHCPSLVNYARVNTMKTFIEACYRPELDKFGGHYELEIVSDILEYYALRPVNADTGRWEDWQVEVWRYLLEAKMKYERKGGEGWRSNLLGRPPHLFSSLVSRNNAAAMEVWREMGWGKRHTYIGGSGQVASDNLDMGNKMYIRTCIRYSLDKSLSFLLDYRRQKLHQIGEAGPDKELLQWMSGAEDFDNNREEMIWACLRMPSLQVYSPAFGDYHPRRRGGKAVFPCAELDAHDRRKRLIASNIRYFTAKAEVLRILVSIGTPINTPGAQKALNEFYWHRHDWLPGTTKDSNEVLHRYHHLYFVPRAFLAHGGDPTFIHNAQVLHRNENDKPNYNILHTAVDPPQTTAFTPYEFFDQALATSNPIIINDPEPLTHLTPLHKAVLLYLTRHVPSLYHPCKRASTQCVRSRFANVPDKNFHLHAITQLVLAGASVDPKSVHLAACYRSKPALLALLRNDEEAVKQWLDKPFHPHHLWSHLVDTKTKRIILIVFGGHYDRPPAQALFDTLMTYYHGIYQEECLRFLVEYSRYGTFTPAMLFDSPGEGEYSPLAIAAAWGDRRLVSAIVTGRNKKRNRRKGNGTWEKRQEVRWWIEDDGYYKERVGVEREVVWAKYKKMWDEGWVDGKYV</sequence>
<feature type="region of interest" description="Disordered" evidence="1">
    <location>
        <begin position="1"/>
        <end position="39"/>
    </location>
</feature>
<dbReference type="InterPro" id="IPR001810">
    <property type="entry name" value="F-box_dom"/>
</dbReference>
<dbReference type="Proteomes" id="UP000275078">
    <property type="component" value="Unassembled WGS sequence"/>
</dbReference>
<proteinExistence type="predicted"/>
<reference evidence="3 4" key="1">
    <citation type="journal article" date="2018" name="Nat. Ecol. Evol.">
        <title>Pezizomycetes genomes reveal the molecular basis of ectomycorrhizal truffle lifestyle.</title>
        <authorList>
            <person name="Murat C."/>
            <person name="Payen T."/>
            <person name="Noel B."/>
            <person name="Kuo A."/>
            <person name="Morin E."/>
            <person name="Chen J."/>
            <person name="Kohler A."/>
            <person name="Krizsan K."/>
            <person name="Balestrini R."/>
            <person name="Da Silva C."/>
            <person name="Montanini B."/>
            <person name="Hainaut M."/>
            <person name="Levati E."/>
            <person name="Barry K.W."/>
            <person name="Belfiori B."/>
            <person name="Cichocki N."/>
            <person name="Clum A."/>
            <person name="Dockter R.B."/>
            <person name="Fauchery L."/>
            <person name="Guy J."/>
            <person name="Iotti M."/>
            <person name="Le Tacon F."/>
            <person name="Lindquist E.A."/>
            <person name="Lipzen A."/>
            <person name="Malagnac F."/>
            <person name="Mello A."/>
            <person name="Molinier V."/>
            <person name="Miyauchi S."/>
            <person name="Poulain J."/>
            <person name="Riccioni C."/>
            <person name="Rubini A."/>
            <person name="Sitrit Y."/>
            <person name="Splivallo R."/>
            <person name="Traeger S."/>
            <person name="Wang M."/>
            <person name="Zifcakova L."/>
            <person name="Wipf D."/>
            <person name="Zambonelli A."/>
            <person name="Paolocci F."/>
            <person name="Nowrousian M."/>
            <person name="Ottonello S."/>
            <person name="Baldrian P."/>
            <person name="Spatafora J.W."/>
            <person name="Henrissat B."/>
            <person name="Nagy L.G."/>
            <person name="Aury J.M."/>
            <person name="Wincker P."/>
            <person name="Grigoriev I.V."/>
            <person name="Bonfante P."/>
            <person name="Martin F.M."/>
        </authorList>
    </citation>
    <scope>NUCLEOTIDE SEQUENCE [LARGE SCALE GENOMIC DNA]</scope>
    <source>
        <strain evidence="3 4">RN42</strain>
    </source>
</reference>
<organism evidence="3 4">
    <name type="scientific">Ascobolus immersus RN42</name>
    <dbReference type="NCBI Taxonomy" id="1160509"/>
    <lineage>
        <taxon>Eukaryota</taxon>
        <taxon>Fungi</taxon>
        <taxon>Dikarya</taxon>
        <taxon>Ascomycota</taxon>
        <taxon>Pezizomycotina</taxon>
        <taxon>Pezizomycetes</taxon>
        <taxon>Pezizales</taxon>
        <taxon>Ascobolaceae</taxon>
        <taxon>Ascobolus</taxon>
    </lineage>
</organism>
<feature type="compositionally biased region" description="Polar residues" evidence="1">
    <location>
        <begin position="1"/>
        <end position="17"/>
    </location>
</feature>
<dbReference type="AlphaFoldDB" id="A0A3N4IFL5"/>
<gene>
    <name evidence="3" type="ORF">BJ508DRAFT_412374</name>
</gene>
<name>A0A3N4IFL5_ASCIM</name>
<feature type="compositionally biased region" description="Polar residues" evidence="1">
    <location>
        <begin position="25"/>
        <end position="39"/>
    </location>
</feature>
<evidence type="ECO:0000313" key="3">
    <source>
        <dbReference type="EMBL" id="RPA84952.1"/>
    </source>
</evidence>